<accession>A0ABD0VV07</accession>
<proteinExistence type="predicted"/>
<sequence>MTRFSAFFKRKKKRSGTLSHRGGGKICKGFSALLWEQKESHYCFSAILGGEAPGSGRRLVVKGCPQITTLDGICKLRGLEELNIRWCKNLLISAEEILPSKLQFVWFEYCEELTSIPGLQNLPSLKELKLYGCPKLELTLEEKLSTMPNVLEIIYCRRLEKWCQRHGYKYYSGGDQKSRCYPLPIIFYNIFFYCFG</sequence>
<dbReference type="AlphaFoldDB" id="A0ABD0VV07"/>
<keyword evidence="2" id="KW-1185">Reference proteome</keyword>
<dbReference type="InterPro" id="IPR032675">
    <property type="entry name" value="LRR_dom_sf"/>
</dbReference>
<name>A0ABD0VV07_DENTH</name>
<gene>
    <name evidence="1" type="ORF">M5K25_001034</name>
</gene>
<evidence type="ECO:0000313" key="2">
    <source>
        <dbReference type="Proteomes" id="UP001552299"/>
    </source>
</evidence>
<dbReference type="SUPFAM" id="SSF52058">
    <property type="entry name" value="L domain-like"/>
    <property type="match status" value="1"/>
</dbReference>
<protein>
    <submittedName>
        <fullName evidence="1">Uncharacterized protein</fullName>
    </submittedName>
</protein>
<reference evidence="1 2" key="1">
    <citation type="journal article" date="2024" name="Plant Biotechnol. J.">
        <title>Dendrobium thyrsiflorum genome and its molecular insights into genes involved in important horticultural traits.</title>
        <authorList>
            <person name="Chen B."/>
            <person name="Wang J.Y."/>
            <person name="Zheng P.J."/>
            <person name="Li K.L."/>
            <person name="Liang Y.M."/>
            <person name="Chen X.F."/>
            <person name="Zhang C."/>
            <person name="Zhao X."/>
            <person name="He X."/>
            <person name="Zhang G.Q."/>
            <person name="Liu Z.J."/>
            <person name="Xu Q."/>
        </authorList>
    </citation>
    <scope>NUCLEOTIDE SEQUENCE [LARGE SCALE GENOMIC DNA]</scope>
    <source>
        <strain evidence="1">GZMU011</strain>
    </source>
</reference>
<dbReference type="Proteomes" id="UP001552299">
    <property type="component" value="Unassembled WGS sequence"/>
</dbReference>
<organism evidence="1 2">
    <name type="scientific">Dendrobium thyrsiflorum</name>
    <name type="common">Pinecone-like raceme dendrobium</name>
    <name type="synonym">Orchid</name>
    <dbReference type="NCBI Taxonomy" id="117978"/>
    <lineage>
        <taxon>Eukaryota</taxon>
        <taxon>Viridiplantae</taxon>
        <taxon>Streptophyta</taxon>
        <taxon>Embryophyta</taxon>
        <taxon>Tracheophyta</taxon>
        <taxon>Spermatophyta</taxon>
        <taxon>Magnoliopsida</taxon>
        <taxon>Liliopsida</taxon>
        <taxon>Asparagales</taxon>
        <taxon>Orchidaceae</taxon>
        <taxon>Epidendroideae</taxon>
        <taxon>Malaxideae</taxon>
        <taxon>Dendrobiinae</taxon>
        <taxon>Dendrobium</taxon>
    </lineage>
</organism>
<dbReference type="EMBL" id="JANQDX010000001">
    <property type="protein sequence ID" value="KAL0929094.1"/>
    <property type="molecule type" value="Genomic_DNA"/>
</dbReference>
<comment type="caution">
    <text evidence="1">The sequence shown here is derived from an EMBL/GenBank/DDBJ whole genome shotgun (WGS) entry which is preliminary data.</text>
</comment>
<evidence type="ECO:0000313" key="1">
    <source>
        <dbReference type="EMBL" id="KAL0929094.1"/>
    </source>
</evidence>
<dbReference type="Gene3D" id="3.80.10.10">
    <property type="entry name" value="Ribonuclease Inhibitor"/>
    <property type="match status" value="1"/>
</dbReference>